<feature type="transmembrane region" description="Helical" evidence="2">
    <location>
        <begin position="123"/>
        <end position="143"/>
    </location>
</feature>
<dbReference type="OrthoDB" id="78409at2759"/>
<evidence type="ECO:0000256" key="3">
    <source>
        <dbReference type="SAM" id="SignalP"/>
    </source>
</evidence>
<dbReference type="EMBL" id="JNBR01000007">
    <property type="protein sequence ID" value="OQS01449.1"/>
    <property type="molecule type" value="Genomic_DNA"/>
</dbReference>
<dbReference type="Proteomes" id="UP000243579">
    <property type="component" value="Unassembled WGS sequence"/>
</dbReference>
<feature type="coiled-coil region" evidence="1">
    <location>
        <begin position="446"/>
        <end position="503"/>
    </location>
</feature>
<evidence type="ECO:0000313" key="4">
    <source>
        <dbReference type="EMBL" id="OQS01449.1"/>
    </source>
</evidence>
<gene>
    <name evidence="4" type="ORF">ACHHYP_00748</name>
</gene>
<keyword evidence="1" id="KW-0175">Coiled coil</keyword>
<feature type="transmembrane region" description="Helical" evidence="2">
    <location>
        <begin position="545"/>
        <end position="565"/>
    </location>
</feature>
<proteinExistence type="predicted"/>
<feature type="signal peptide" evidence="3">
    <location>
        <begin position="1"/>
        <end position="17"/>
    </location>
</feature>
<dbReference type="AlphaFoldDB" id="A0A1V9ZTZ1"/>
<reference evidence="4 5" key="1">
    <citation type="journal article" date="2014" name="Genome Biol. Evol.">
        <title>The secreted proteins of Achlya hypogyna and Thraustotheca clavata identify the ancestral oomycete secretome and reveal gene acquisitions by horizontal gene transfer.</title>
        <authorList>
            <person name="Misner I."/>
            <person name="Blouin N."/>
            <person name="Leonard G."/>
            <person name="Richards T.A."/>
            <person name="Lane C.E."/>
        </authorList>
    </citation>
    <scope>NUCLEOTIDE SEQUENCE [LARGE SCALE GENOMIC DNA]</scope>
    <source>
        <strain evidence="4 5">ATCC 48635</strain>
    </source>
</reference>
<evidence type="ECO:0000256" key="2">
    <source>
        <dbReference type="SAM" id="Phobius"/>
    </source>
</evidence>
<evidence type="ECO:0000313" key="5">
    <source>
        <dbReference type="Proteomes" id="UP000243579"/>
    </source>
</evidence>
<accession>A0A1V9ZTZ1</accession>
<comment type="caution">
    <text evidence="4">The sequence shown here is derived from an EMBL/GenBank/DDBJ whole genome shotgun (WGS) entry which is preliminary data.</text>
</comment>
<evidence type="ECO:0000256" key="1">
    <source>
        <dbReference type="SAM" id="Coils"/>
    </source>
</evidence>
<feature type="transmembrane region" description="Helical" evidence="2">
    <location>
        <begin position="648"/>
        <end position="666"/>
    </location>
</feature>
<keyword evidence="2" id="KW-0472">Membrane</keyword>
<organism evidence="4 5">
    <name type="scientific">Achlya hypogyna</name>
    <name type="common">Oomycete</name>
    <name type="synonym">Protoachlya hypogyna</name>
    <dbReference type="NCBI Taxonomy" id="1202772"/>
    <lineage>
        <taxon>Eukaryota</taxon>
        <taxon>Sar</taxon>
        <taxon>Stramenopiles</taxon>
        <taxon>Oomycota</taxon>
        <taxon>Saprolegniomycetes</taxon>
        <taxon>Saprolegniales</taxon>
        <taxon>Achlyaceae</taxon>
        <taxon>Achlya</taxon>
    </lineage>
</organism>
<keyword evidence="3" id="KW-0732">Signal</keyword>
<feature type="transmembrane region" description="Helical" evidence="2">
    <location>
        <begin position="686"/>
        <end position="707"/>
    </location>
</feature>
<keyword evidence="2" id="KW-0812">Transmembrane</keyword>
<protein>
    <submittedName>
        <fullName evidence="4">Uncharacterized protein</fullName>
    </submittedName>
</protein>
<keyword evidence="5" id="KW-1185">Reference proteome</keyword>
<feature type="chain" id="PRO_5013252418" evidence="3">
    <location>
        <begin position="18"/>
        <end position="723"/>
    </location>
</feature>
<sequence>MAARVSMLVLLLGAALAVRKTVVEVERPRNCVGAGRATANTVEITTVDITGSALKDRSYTAPEGPRSPSVKSPAITDDAIASLQEHPTPQPAKAKNTEDEAFKSTLVDRPHPVLTPEQMHRTAMAVFGTILIGGMLIAISSWVQARRRVTKRLAWLSVQTDKKAIAAQVADNECQELKDAFRFRIRLLDFDEQVDKLEASVDATSFDSTSLRLVSPAYSIGDLLASVSSAVVEVNNFAREARPGPDADLCAKWYTKLTAMTNSLTSLQTRAHRHLKALLASQERQMNWSVDEFEQMWRLWNGLGLEDELDHEWFATTRDELRDKHACISRLSTLRTECLTLEAAGTSARAVLDEIRDSLATAKRRDWAHEVIVEIEAFAQDRLDATETQLVLVNYAEQLSPLRAELALFREQRDVRIEQYMRQDELSRGEAAKHLERMMFDYALHVRKLEQQQQLALRQLDAQRRMHQEALVEKQRRDQVRALERREHDRAKYAAKLEAAQRKQALRLAERQAIRKERCAEERAKEVAQLLTERRAADWVFVQRWLRWNACLLLLLLCMIFWEVVSTSDYFLSTTCDAETSYWTPYSSMSRWGCQMLYAGKVAGGLVLIVVVLALFAYANLPSVGLGLLAALFFYAFRQVWREMLIHWRYMLGLAASHYVVGQLLTRDRHLTWRLGGWDLRPILVYLVYPLVSCALTIAVGAASCPLPQVCIEKSLLLVQLLV</sequence>
<keyword evidence="2" id="KW-1133">Transmembrane helix</keyword>
<name>A0A1V9ZTZ1_ACHHY</name>
<feature type="transmembrane region" description="Helical" evidence="2">
    <location>
        <begin position="606"/>
        <end position="636"/>
    </location>
</feature>